<evidence type="ECO:0000313" key="7">
    <source>
        <dbReference type="Proteomes" id="UP000223968"/>
    </source>
</evidence>
<dbReference type="AlphaFoldDB" id="A0A2B7X629"/>
<keyword evidence="4" id="KW-0406">Ion transport</keyword>
<dbReference type="EMBL" id="PDNB01000139">
    <property type="protein sequence ID" value="PGH04192.1"/>
    <property type="molecule type" value="Genomic_DNA"/>
</dbReference>
<keyword evidence="4" id="KW-0813">Transport</keyword>
<keyword evidence="7" id="KW-1185">Reference proteome</keyword>
<organism evidence="6 7">
    <name type="scientific">Helicocarpus griseus UAMH5409</name>
    <dbReference type="NCBI Taxonomy" id="1447875"/>
    <lineage>
        <taxon>Eukaryota</taxon>
        <taxon>Fungi</taxon>
        <taxon>Dikarya</taxon>
        <taxon>Ascomycota</taxon>
        <taxon>Pezizomycotina</taxon>
        <taxon>Eurotiomycetes</taxon>
        <taxon>Eurotiomycetidae</taxon>
        <taxon>Onygenales</taxon>
        <taxon>Ajellomycetaceae</taxon>
        <taxon>Helicocarpus</taxon>
    </lineage>
</organism>
<protein>
    <recommendedName>
        <fullName evidence="4">Copper transport protein</fullName>
    </recommendedName>
</protein>
<evidence type="ECO:0000256" key="2">
    <source>
        <dbReference type="ARBA" id="ARBA00022989"/>
    </source>
</evidence>
<feature type="transmembrane region" description="Helical" evidence="4">
    <location>
        <begin position="58"/>
        <end position="78"/>
    </location>
</feature>
<comment type="caution">
    <text evidence="6">The sequence shown here is derived from an EMBL/GenBank/DDBJ whole genome shotgun (WGS) entry which is preliminary data.</text>
</comment>
<evidence type="ECO:0000256" key="5">
    <source>
        <dbReference type="SAM" id="MobiDB-lite"/>
    </source>
</evidence>
<evidence type="ECO:0000256" key="1">
    <source>
        <dbReference type="ARBA" id="ARBA00022692"/>
    </source>
</evidence>
<comment type="similarity">
    <text evidence="4">Belongs to the copper transporter (Ctr) (TC 1.A.56) family. SLC31A subfamily.</text>
</comment>
<dbReference type="GO" id="GO:0005886">
    <property type="term" value="C:plasma membrane"/>
    <property type="evidence" value="ECO:0007669"/>
    <property type="project" value="TreeGrafter"/>
</dbReference>
<reference evidence="6 7" key="1">
    <citation type="submission" date="2017-10" db="EMBL/GenBank/DDBJ databases">
        <title>Comparative genomics in systemic dimorphic fungi from Ajellomycetaceae.</title>
        <authorList>
            <person name="Munoz J.F."/>
            <person name="Mcewen J.G."/>
            <person name="Clay O.K."/>
            <person name="Cuomo C.A."/>
        </authorList>
    </citation>
    <scope>NUCLEOTIDE SEQUENCE [LARGE SCALE GENOMIC DNA]</scope>
    <source>
        <strain evidence="6 7">UAMH5409</strain>
    </source>
</reference>
<dbReference type="GO" id="GO:0005375">
    <property type="term" value="F:copper ion transmembrane transporter activity"/>
    <property type="evidence" value="ECO:0007669"/>
    <property type="project" value="UniProtKB-UniRule"/>
</dbReference>
<evidence type="ECO:0000256" key="3">
    <source>
        <dbReference type="ARBA" id="ARBA00023136"/>
    </source>
</evidence>
<dbReference type="InterPro" id="IPR007274">
    <property type="entry name" value="Cop_transporter"/>
</dbReference>
<evidence type="ECO:0000256" key="4">
    <source>
        <dbReference type="RuleBase" id="RU367022"/>
    </source>
</evidence>
<dbReference type="PANTHER" id="PTHR12483:SF120">
    <property type="entry name" value="HIGH-AFFINITY COPPER TRANSPORTER CTRA2"/>
    <property type="match status" value="1"/>
</dbReference>
<evidence type="ECO:0000313" key="6">
    <source>
        <dbReference type="EMBL" id="PGH04192.1"/>
    </source>
</evidence>
<dbReference type="STRING" id="1447875.A0A2B7X629"/>
<keyword evidence="3 4" id="KW-0472">Membrane</keyword>
<keyword evidence="4" id="KW-0187">Copper transport</keyword>
<sequence>MSPSPHGGHSHGGSSGTPPPSDPSSSPAPIMELSMTMVFQNMQNTPLYSNAWTPNSSGTYAGTCIFLIVLAIIFRSLLAAKSVLEHRWAAAAHLRRYVVVAGQMPEAERVLADPSASTGTLVSANGVEEKVRVVRSLGAETAPWRFSVDLPRAALVMVIAGVGYLLMLAVMTMNVGYFMSTLAGIFIGDLAVGRFTRIESH</sequence>
<dbReference type="Proteomes" id="UP000223968">
    <property type="component" value="Unassembled WGS sequence"/>
</dbReference>
<gene>
    <name evidence="6" type="ORF">AJ79_07170</name>
</gene>
<dbReference type="Pfam" id="PF04145">
    <property type="entry name" value="Ctr"/>
    <property type="match status" value="1"/>
</dbReference>
<feature type="transmembrane region" description="Helical" evidence="4">
    <location>
        <begin position="153"/>
        <end position="171"/>
    </location>
</feature>
<keyword evidence="2 4" id="KW-1133">Transmembrane helix</keyword>
<feature type="region of interest" description="Disordered" evidence="5">
    <location>
        <begin position="1"/>
        <end position="29"/>
    </location>
</feature>
<dbReference type="PANTHER" id="PTHR12483">
    <property type="entry name" value="SOLUTE CARRIER FAMILY 31 COPPER TRANSPORTERS"/>
    <property type="match status" value="1"/>
</dbReference>
<keyword evidence="4" id="KW-0186">Copper</keyword>
<keyword evidence="1 4" id="KW-0812">Transmembrane</keyword>
<dbReference type="OrthoDB" id="73901at2759"/>
<comment type="subcellular location">
    <subcellularLocation>
        <location evidence="4">Membrane</location>
        <topology evidence="4">Multi-pass membrane protein</topology>
    </subcellularLocation>
</comment>
<accession>A0A2B7X629</accession>
<proteinExistence type="inferred from homology"/>
<name>A0A2B7X629_9EURO</name>